<dbReference type="InterPro" id="IPR036890">
    <property type="entry name" value="HATPase_C_sf"/>
</dbReference>
<dbReference type="PROSITE" id="PS50110">
    <property type="entry name" value="RESPONSE_REGULATORY"/>
    <property type="match status" value="1"/>
</dbReference>
<dbReference type="Pfam" id="PF00512">
    <property type="entry name" value="HisKA"/>
    <property type="match status" value="1"/>
</dbReference>
<feature type="domain" description="Response regulatory" evidence="11">
    <location>
        <begin position="437"/>
        <end position="552"/>
    </location>
</feature>
<dbReference type="AlphaFoldDB" id="U7D828"/>
<gene>
    <name evidence="13" type="ORF">CALK_0276</name>
</gene>
<dbReference type="PANTHER" id="PTHR43547:SF2">
    <property type="entry name" value="HYBRID SIGNAL TRANSDUCTION HISTIDINE KINASE C"/>
    <property type="match status" value="1"/>
</dbReference>
<dbReference type="InterPro" id="IPR001789">
    <property type="entry name" value="Sig_transdc_resp-reg_receiver"/>
</dbReference>
<dbReference type="InterPro" id="IPR035965">
    <property type="entry name" value="PAS-like_dom_sf"/>
</dbReference>
<evidence type="ECO:0000256" key="3">
    <source>
        <dbReference type="ARBA" id="ARBA00022553"/>
    </source>
</evidence>
<evidence type="ECO:0000313" key="13">
    <source>
        <dbReference type="EMBL" id="ERP39110.1"/>
    </source>
</evidence>
<dbReference type="CDD" id="cd00130">
    <property type="entry name" value="PAS"/>
    <property type="match status" value="1"/>
</dbReference>
<dbReference type="PRINTS" id="PR00344">
    <property type="entry name" value="BCTRLSENSOR"/>
</dbReference>
<evidence type="ECO:0000256" key="9">
    <source>
        <dbReference type="SAM" id="Coils"/>
    </source>
</evidence>
<evidence type="ECO:0000256" key="8">
    <source>
        <dbReference type="PROSITE-ProRule" id="PRU00169"/>
    </source>
</evidence>
<comment type="caution">
    <text evidence="8">Lacks conserved residue(s) required for the propagation of feature annotation.</text>
</comment>
<dbReference type="STRING" id="1313304.CALK_0276"/>
<protein>
    <recommendedName>
        <fullName evidence="2">histidine kinase</fullName>
        <ecNumber evidence="2">2.7.13.3</ecNumber>
    </recommendedName>
</protein>
<dbReference type="OrthoDB" id="9813151at2"/>
<dbReference type="InterPro" id="IPR036097">
    <property type="entry name" value="HisK_dim/P_sf"/>
</dbReference>
<comment type="catalytic activity">
    <reaction evidence="1">
        <text>ATP + protein L-histidine = ADP + protein N-phospho-L-histidine.</text>
        <dbReference type="EC" id="2.7.13.3"/>
    </reaction>
</comment>
<dbReference type="InterPro" id="IPR003661">
    <property type="entry name" value="HisK_dim/P_dom"/>
</dbReference>
<dbReference type="EC" id="2.7.13.3" evidence="2"/>
<keyword evidence="6" id="KW-0902">Two-component regulatory system</keyword>
<dbReference type="InterPro" id="IPR005467">
    <property type="entry name" value="His_kinase_dom"/>
</dbReference>
<dbReference type="eggNOG" id="COG2205">
    <property type="taxonomic scope" value="Bacteria"/>
</dbReference>
<sequence>MEYTHGDIQGVQEGIIVADTSGKVEYVNSKVCEMLLFSRDQLVEQPVTDIVYDRTFRQEWDHLVRALESGESVERPEIRLVCKNGAFVQVNMTCTLMKNPARGENWIVFYLIDISKEISTTKELERRNRELTRENSKLVKESTNFRRISELKTKFLGIASHELKTPLTSIKGYSELLIDNMSDELTPQVEKMLRRIKKAADKLHNVINDMLDVSRIEQNRLRLKPETVDLEKILRDAIQDLGHFIGKRNIGVEVDIESALPDYYGDEIRLHQVFTNLMSNAIKYSPDHTVVTCSIAVRDGAFHICIKDEGIGIDESEYDKIFTPFYEVSHAANHCSSHVKYMGGGTGLGLSIVKGIIQRHGGEIWVESNGTKRESCAQGSEFNIQLPLDSQIPWDDDETRMMHLNSIMNQPIISSGKYGVLPHDRDDSTESEAKKQKILIIDDDAETIEICRVLLEEQYTLLTCATGEIGLRMAFENNPDLILLNIYLPGLAGDLTCRILKSQGETKKIPVAFFSAATQDNEIEQAYASGGDDFIIKPFNNAELIDKVRGLLNPQGAFFKGES</sequence>
<dbReference type="GO" id="GO:0000155">
    <property type="term" value="F:phosphorelay sensor kinase activity"/>
    <property type="evidence" value="ECO:0007669"/>
    <property type="project" value="InterPro"/>
</dbReference>
<evidence type="ECO:0000256" key="2">
    <source>
        <dbReference type="ARBA" id="ARBA00012438"/>
    </source>
</evidence>
<dbReference type="CDD" id="cd00082">
    <property type="entry name" value="HisKA"/>
    <property type="match status" value="1"/>
</dbReference>
<dbReference type="NCBIfam" id="TIGR00229">
    <property type="entry name" value="sensory_box"/>
    <property type="match status" value="1"/>
</dbReference>
<dbReference type="RefSeq" id="WP_022635823.1">
    <property type="nucleotide sequence ID" value="NZ_ASJR01000002.1"/>
</dbReference>
<feature type="coiled-coil region" evidence="9">
    <location>
        <begin position="114"/>
        <end position="141"/>
    </location>
</feature>
<dbReference type="SUPFAM" id="SSF55785">
    <property type="entry name" value="PYP-like sensor domain (PAS domain)"/>
    <property type="match status" value="1"/>
</dbReference>
<dbReference type="FunFam" id="1.10.287.130:FF:000001">
    <property type="entry name" value="Two-component sensor histidine kinase"/>
    <property type="match status" value="1"/>
</dbReference>
<comment type="caution">
    <text evidence="13">The sequence shown here is derived from an EMBL/GenBank/DDBJ whole genome shotgun (WGS) entry which is preliminary data.</text>
</comment>
<dbReference type="InterPro" id="IPR003594">
    <property type="entry name" value="HATPase_dom"/>
</dbReference>
<evidence type="ECO:0000259" key="12">
    <source>
        <dbReference type="PROSITE" id="PS50112"/>
    </source>
</evidence>
<dbReference type="FunFam" id="3.30.565.10:FF:000006">
    <property type="entry name" value="Sensor histidine kinase WalK"/>
    <property type="match status" value="1"/>
</dbReference>
<evidence type="ECO:0000256" key="7">
    <source>
        <dbReference type="ARBA" id="ARBA00023136"/>
    </source>
</evidence>
<feature type="domain" description="Histidine kinase" evidence="10">
    <location>
        <begin position="158"/>
        <end position="390"/>
    </location>
</feature>
<dbReference type="SUPFAM" id="SSF52172">
    <property type="entry name" value="CheY-like"/>
    <property type="match status" value="1"/>
</dbReference>
<reference evidence="13 14" key="1">
    <citation type="journal article" date="2013" name="Environ. Microbiol.">
        <title>Genome analysis of Chitinivibrio alkaliphilus gen. nov., sp. nov., a novel extremely haloalkaliphilic anaerobic chitinolytic bacterium from the candidate phylum Termite Group 3.</title>
        <authorList>
            <person name="Sorokin D.Y."/>
            <person name="Gumerov V.M."/>
            <person name="Rakitin A.L."/>
            <person name="Beletsky A.V."/>
            <person name="Damste J.S."/>
            <person name="Muyzer G."/>
            <person name="Mardanov A.V."/>
            <person name="Ravin N.V."/>
        </authorList>
    </citation>
    <scope>NUCLEOTIDE SEQUENCE [LARGE SCALE GENOMIC DNA]</scope>
    <source>
        <strain evidence="13 14">ACht1</strain>
    </source>
</reference>
<dbReference type="PANTHER" id="PTHR43547">
    <property type="entry name" value="TWO-COMPONENT HISTIDINE KINASE"/>
    <property type="match status" value="1"/>
</dbReference>
<dbReference type="PROSITE" id="PS50112">
    <property type="entry name" value="PAS"/>
    <property type="match status" value="1"/>
</dbReference>
<dbReference type="Pfam" id="PF13426">
    <property type="entry name" value="PAS_9"/>
    <property type="match status" value="1"/>
</dbReference>
<evidence type="ECO:0000256" key="4">
    <source>
        <dbReference type="ARBA" id="ARBA00022679"/>
    </source>
</evidence>
<accession>U7D828</accession>
<dbReference type="EMBL" id="ASJR01000002">
    <property type="protein sequence ID" value="ERP39110.1"/>
    <property type="molecule type" value="Genomic_DNA"/>
</dbReference>
<dbReference type="Pfam" id="PF02518">
    <property type="entry name" value="HATPase_c"/>
    <property type="match status" value="1"/>
</dbReference>
<evidence type="ECO:0000256" key="6">
    <source>
        <dbReference type="ARBA" id="ARBA00023012"/>
    </source>
</evidence>
<dbReference type="InterPro" id="IPR011006">
    <property type="entry name" value="CheY-like_superfamily"/>
</dbReference>
<dbReference type="PROSITE" id="PS50109">
    <property type="entry name" value="HIS_KIN"/>
    <property type="match status" value="1"/>
</dbReference>
<evidence type="ECO:0000259" key="10">
    <source>
        <dbReference type="PROSITE" id="PS50109"/>
    </source>
</evidence>
<dbReference type="Gene3D" id="3.30.450.20">
    <property type="entry name" value="PAS domain"/>
    <property type="match status" value="1"/>
</dbReference>
<dbReference type="SUPFAM" id="SSF55874">
    <property type="entry name" value="ATPase domain of HSP90 chaperone/DNA topoisomerase II/histidine kinase"/>
    <property type="match status" value="1"/>
</dbReference>
<dbReference type="Gene3D" id="3.30.565.10">
    <property type="entry name" value="Histidine kinase-like ATPase, C-terminal domain"/>
    <property type="match status" value="1"/>
</dbReference>
<dbReference type="SMART" id="SM00387">
    <property type="entry name" value="HATPase_c"/>
    <property type="match status" value="1"/>
</dbReference>
<dbReference type="SMART" id="SM00388">
    <property type="entry name" value="HisKA"/>
    <property type="match status" value="1"/>
</dbReference>
<feature type="domain" description="PAS" evidence="12">
    <location>
        <begin position="8"/>
        <end position="70"/>
    </location>
</feature>
<dbReference type="SMART" id="SM00448">
    <property type="entry name" value="REC"/>
    <property type="match status" value="1"/>
</dbReference>
<dbReference type="Pfam" id="PF00072">
    <property type="entry name" value="Response_reg"/>
    <property type="match status" value="1"/>
</dbReference>
<evidence type="ECO:0000313" key="14">
    <source>
        <dbReference type="Proteomes" id="UP000017148"/>
    </source>
</evidence>
<evidence type="ECO:0000256" key="1">
    <source>
        <dbReference type="ARBA" id="ARBA00000085"/>
    </source>
</evidence>
<keyword evidence="3" id="KW-0597">Phosphoprotein</keyword>
<keyword evidence="7" id="KW-0472">Membrane</keyword>
<evidence type="ECO:0000259" key="11">
    <source>
        <dbReference type="PROSITE" id="PS50110"/>
    </source>
</evidence>
<keyword evidence="5 13" id="KW-0418">Kinase</keyword>
<dbReference type="Gene3D" id="3.40.50.2300">
    <property type="match status" value="1"/>
</dbReference>
<dbReference type="InterPro" id="IPR004358">
    <property type="entry name" value="Sig_transdc_His_kin-like_C"/>
</dbReference>
<keyword evidence="14" id="KW-1185">Reference proteome</keyword>
<keyword evidence="9" id="KW-0175">Coiled coil</keyword>
<proteinExistence type="predicted"/>
<dbReference type="Gene3D" id="1.10.287.130">
    <property type="match status" value="1"/>
</dbReference>
<name>U7D828_9BACT</name>
<dbReference type="InterPro" id="IPR000014">
    <property type="entry name" value="PAS"/>
</dbReference>
<keyword evidence="4" id="KW-0808">Transferase</keyword>
<dbReference type="CDD" id="cd00075">
    <property type="entry name" value="HATPase"/>
    <property type="match status" value="1"/>
</dbReference>
<dbReference type="Proteomes" id="UP000017148">
    <property type="component" value="Unassembled WGS sequence"/>
</dbReference>
<organism evidence="13 14">
    <name type="scientific">Chitinivibrio alkaliphilus ACht1</name>
    <dbReference type="NCBI Taxonomy" id="1313304"/>
    <lineage>
        <taxon>Bacteria</taxon>
        <taxon>Pseudomonadati</taxon>
        <taxon>Fibrobacterota</taxon>
        <taxon>Chitinivibrionia</taxon>
        <taxon>Chitinivibrionales</taxon>
        <taxon>Chitinivibrionaceae</taxon>
        <taxon>Chitinivibrio</taxon>
    </lineage>
</organism>
<dbReference type="SUPFAM" id="SSF47384">
    <property type="entry name" value="Homodimeric domain of signal transducing histidine kinase"/>
    <property type="match status" value="1"/>
</dbReference>
<evidence type="ECO:0000256" key="5">
    <source>
        <dbReference type="ARBA" id="ARBA00022777"/>
    </source>
</evidence>